<dbReference type="GO" id="GO:0061799">
    <property type="term" value="F:cyclic pyranopterin monophosphate synthase activity"/>
    <property type="evidence" value="ECO:0007669"/>
    <property type="project" value="TreeGrafter"/>
</dbReference>
<dbReference type="PROSITE" id="PS51918">
    <property type="entry name" value="RADICAL_SAM"/>
    <property type="match status" value="1"/>
</dbReference>
<evidence type="ECO:0000256" key="2">
    <source>
        <dbReference type="ARBA" id="ARBA00012167"/>
    </source>
</evidence>
<proteinExistence type="inferred from homology"/>
<evidence type="ECO:0000256" key="1">
    <source>
        <dbReference type="ARBA" id="ARBA00001966"/>
    </source>
</evidence>
<comment type="catalytic activity">
    <reaction evidence="12">
        <text>GTP + AH2 + S-adenosyl-L-methionine = (8S)-3',8-cyclo-7,8-dihydroguanosine 5'-triphosphate + 5'-deoxyadenosine + L-methionine + A + H(+)</text>
        <dbReference type="Rhea" id="RHEA:49576"/>
        <dbReference type="ChEBI" id="CHEBI:13193"/>
        <dbReference type="ChEBI" id="CHEBI:15378"/>
        <dbReference type="ChEBI" id="CHEBI:17319"/>
        <dbReference type="ChEBI" id="CHEBI:17499"/>
        <dbReference type="ChEBI" id="CHEBI:37565"/>
        <dbReference type="ChEBI" id="CHEBI:57844"/>
        <dbReference type="ChEBI" id="CHEBI:59789"/>
        <dbReference type="ChEBI" id="CHEBI:131766"/>
        <dbReference type="EC" id="4.1.99.22"/>
    </reaction>
</comment>
<dbReference type="PROSITE" id="PS01305">
    <property type="entry name" value="MOAA_NIFB_PQQE"/>
    <property type="match status" value="1"/>
</dbReference>
<dbReference type="EMBL" id="UOGD01000356">
    <property type="protein sequence ID" value="VAX26826.1"/>
    <property type="molecule type" value="Genomic_DNA"/>
</dbReference>
<reference evidence="14" key="1">
    <citation type="submission" date="2018-06" db="EMBL/GenBank/DDBJ databases">
        <authorList>
            <person name="Zhirakovskaya E."/>
        </authorList>
    </citation>
    <scope>NUCLEOTIDE SEQUENCE</scope>
</reference>
<dbReference type="Gene3D" id="3.20.20.70">
    <property type="entry name" value="Aldolase class I"/>
    <property type="match status" value="1"/>
</dbReference>
<comment type="cofactor">
    <cofactor evidence="1">
        <name>[4Fe-4S] cluster</name>
        <dbReference type="ChEBI" id="CHEBI:49883"/>
    </cofactor>
</comment>
<dbReference type="GO" id="GO:0046872">
    <property type="term" value="F:metal ion binding"/>
    <property type="evidence" value="ECO:0007669"/>
    <property type="project" value="UniProtKB-KW"/>
</dbReference>
<evidence type="ECO:0000256" key="3">
    <source>
        <dbReference type="ARBA" id="ARBA00022485"/>
    </source>
</evidence>
<dbReference type="InterPro" id="IPR013483">
    <property type="entry name" value="MoaA"/>
</dbReference>
<dbReference type="InterPro" id="IPR040064">
    <property type="entry name" value="MoaA-like"/>
</dbReference>
<evidence type="ECO:0000256" key="7">
    <source>
        <dbReference type="ARBA" id="ARBA00023004"/>
    </source>
</evidence>
<dbReference type="AlphaFoldDB" id="A0A3B1C8J1"/>
<feature type="domain" description="Radical SAM core" evidence="13">
    <location>
        <begin position="6"/>
        <end position="234"/>
    </location>
</feature>
<dbReference type="CDD" id="cd21117">
    <property type="entry name" value="Twitch_MoaA"/>
    <property type="match status" value="1"/>
</dbReference>
<evidence type="ECO:0000256" key="12">
    <source>
        <dbReference type="ARBA" id="ARBA00048697"/>
    </source>
</evidence>
<dbReference type="InterPro" id="IPR058240">
    <property type="entry name" value="rSAM_sf"/>
</dbReference>
<keyword evidence="3" id="KW-0004">4Fe-4S</keyword>
<dbReference type="PANTHER" id="PTHR22960">
    <property type="entry name" value="MOLYBDOPTERIN COFACTOR SYNTHESIS PROTEIN A"/>
    <property type="match status" value="1"/>
</dbReference>
<accession>A0A3B1C8J1</accession>
<sequence>MNLIDNYNRKHDYLRISLTDKCNFNCIYCNPKNHTFKDMQKIYLLTFEEIERIVKLFAGKLGFRKVRFTGGEPLVRKDVFNLFERISHIQKDYGLKLGVTTNGSLVKNKTDLLKKYGFHNLNISLDTLDRVKFKKITGKDDLGKVMRVIDEAEVNGFNPVKVNVVVIKGINDDEILEFVDYFKDRNVNIRFIEFMPFGSNDWQRNGFISYGKIKELVKRKVKLIPLIKEKNGVAKDFQIVGHPGKVSFITSISEHFCSTCNRVRISSDGKFRVCLFSQGESYVNFKEMFRNGLSDEEIITKLNQAIKTKWEKHPEPEELANAINNNMMAIGG</sequence>
<dbReference type="GO" id="GO:0005525">
    <property type="term" value="F:GTP binding"/>
    <property type="evidence" value="ECO:0007669"/>
    <property type="project" value="UniProtKB-KW"/>
</dbReference>
<keyword evidence="7" id="KW-0408">Iron</keyword>
<dbReference type="CDD" id="cd01335">
    <property type="entry name" value="Radical_SAM"/>
    <property type="match status" value="1"/>
</dbReference>
<evidence type="ECO:0000256" key="6">
    <source>
        <dbReference type="ARBA" id="ARBA00022741"/>
    </source>
</evidence>
<evidence type="ECO:0000256" key="11">
    <source>
        <dbReference type="ARBA" id="ARBA00023239"/>
    </source>
</evidence>
<dbReference type="PANTHER" id="PTHR22960:SF0">
    <property type="entry name" value="MOLYBDENUM COFACTOR BIOSYNTHESIS PROTEIN 1"/>
    <property type="match status" value="1"/>
</dbReference>
<dbReference type="SFLD" id="SFLDS00029">
    <property type="entry name" value="Radical_SAM"/>
    <property type="match status" value="1"/>
</dbReference>
<gene>
    <name evidence="14" type="ORF">MNBD_IGNAVI01-13</name>
</gene>
<keyword evidence="8" id="KW-0411">Iron-sulfur</keyword>
<organism evidence="14">
    <name type="scientific">hydrothermal vent metagenome</name>
    <dbReference type="NCBI Taxonomy" id="652676"/>
    <lineage>
        <taxon>unclassified sequences</taxon>
        <taxon>metagenomes</taxon>
        <taxon>ecological metagenomes</taxon>
    </lineage>
</organism>
<dbReference type="SFLD" id="SFLDG01383">
    <property type="entry name" value="cyclic_pyranopterin_phosphate"/>
    <property type="match status" value="1"/>
</dbReference>
<evidence type="ECO:0000256" key="5">
    <source>
        <dbReference type="ARBA" id="ARBA00022723"/>
    </source>
</evidence>
<dbReference type="Pfam" id="PF06463">
    <property type="entry name" value="Mob_synth_C"/>
    <property type="match status" value="1"/>
</dbReference>
<dbReference type="HAMAP" id="MF_01225_B">
    <property type="entry name" value="MoaA_B"/>
    <property type="match status" value="1"/>
</dbReference>
<dbReference type="SUPFAM" id="SSF102114">
    <property type="entry name" value="Radical SAM enzymes"/>
    <property type="match status" value="1"/>
</dbReference>
<keyword evidence="10" id="KW-0501">Molybdenum cofactor biosynthesis</keyword>
<dbReference type="NCBIfam" id="TIGR02666">
    <property type="entry name" value="moaA"/>
    <property type="match status" value="1"/>
</dbReference>
<dbReference type="InterPro" id="IPR013785">
    <property type="entry name" value="Aldolase_TIM"/>
</dbReference>
<dbReference type="InterPro" id="IPR006638">
    <property type="entry name" value="Elp3/MiaA/NifB-like_rSAM"/>
</dbReference>
<dbReference type="GO" id="GO:0061798">
    <property type="term" value="F:GTP 3',8'-cyclase activity"/>
    <property type="evidence" value="ECO:0007669"/>
    <property type="project" value="UniProtKB-EC"/>
</dbReference>
<protein>
    <recommendedName>
        <fullName evidence="2">GTP 3',8-cyclase</fullName>
        <ecNumber evidence="2">4.1.99.22</ecNumber>
    </recommendedName>
</protein>
<dbReference type="GO" id="GO:0006777">
    <property type="term" value="P:Mo-molybdopterin cofactor biosynthetic process"/>
    <property type="evidence" value="ECO:0007669"/>
    <property type="project" value="UniProtKB-KW"/>
</dbReference>
<dbReference type="EC" id="4.1.99.22" evidence="2"/>
<dbReference type="SMART" id="SM00729">
    <property type="entry name" value="Elp3"/>
    <property type="match status" value="1"/>
</dbReference>
<evidence type="ECO:0000259" key="13">
    <source>
        <dbReference type="PROSITE" id="PS51918"/>
    </source>
</evidence>
<evidence type="ECO:0000256" key="8">
    <source>
        <dbReference type="ARBA" id="ARBA00023014"/>
    </source>
</evidence>
<dbReference type="UniPathway" id="UPA00344"/>
<name>A0A3B1C8J1_9ZZZZ</name>
<evidence type="ECO:0000256" key="4">
    <source>
        <dbReference type="ARBA" id="ARBA00022691"/>
    </source>
</evidence>
<keyword evidence="9" id="KW-0342">GTP-binding</keyword>
<keyword evidence="11 14" id="KW-0456">Lyase</keyword>
<keyword evidence="4" id="KW-0949">S-adenosyl-L-methionine</keyword>
<dbReference type="InterPro" id="IPR050105">
    <property type="entry name" value="MoCo_biosynth_MoaA/MoaC"/>
</dbReference>
<evidence type="ECO:0000256" key="9">
    <source>
        <dbReference type="ARBA" id="ARBA00023134"/>
    </source>
</evidence>
<dbReference type="SFLD" id="SFLDG01386">
    <property type="entry name" value="main_SPASM_domain-containing"/>
    <property type="match status" value="1"/>
</dbReference>
<dbReference type="InterPro" id="IPR000385">
    <property type="entry name" value="MoaA_NifB_PqqE_Fe-S-bd_CS"/>
</dbReference>
<evidence type="ECO:0000256" key="10">
    <source>
        <dbReference type="ARBA" id="ARBA00023150"/>
    </source>
</evidence>
<dbReference type="InterPro" id="IPR007197">
    <property type="entry name" value="rSAM"/>
</dbReference>
<keyword evidence="5" id="KW-0479">Metal-binding</keyword>
<keyword evidence="6" id="KW-0547">Nucleotide-binding</keyword>
<dbReference type="Pfam" id="PF04055">
    <property type="entry name" value="Radical_SAM"/>
    <property type="match status" value="1"/>
</dbReference>
<dbReference type="InterPro" id="IPR010505">
    <property type="entry name" value="MoaA_twitch"/>
</dbReference>
<dbReference type="SFLD" id="SFLDG01067">
    <property type="entry name" value="SPASM/twitch_domain_containing"/>
    <property type="match status" value="1"/>
</dbReference>
<evidence type="ECO:0000313" key="14">
    <source>
        <dbReference type="EMBL" id="VAX26826.1"/>
    </source>
</evidence>
<dbReference type="GO" id="GO:0051539">
    <property type="term" value="F:4 iron, 4 sulfur cluster binding"/>
    <property type="evidence" value="ECO:0007669"/>
    <property type="project" value="UniProtKB-KW"/>
</dbReference>